<proteinExistence type="inferred from homology"/>
<evidence type="ECO:0000256" key="10">
    <source>
        <dbReference type="HAMAP-Rule" id="MF_01463"/>
    </source>
</evidence>
<feature type="domain" description="Protein translocase subunit SecDF P1" evidence="12">
    <location>
        <begin position="161"/>
        <end position="217"/>
    </location>
</feature>
<reference evidence="14 15" key="1">
    <citation type="submission" date="2017-09" db="EMBL/GenBank/DDBJ databases">
        <title>Sphingomonas adhaesiva DSM 7418, whole genome shotgun sequence.</title>
        <authorList>
            <person name="Feng G."/>
            <person name="Zhu H."/>
        </authorList>
    </citation>
    <scope>NUCLEOTIDE SEQUENCE [LARGE SCALE GENOMIC DNA]</scope>
    <source>
        <strain evidence="14 15">DSM 7418</strain>
    </source>
</reference>
<dbReference type="InterPro" id="IPR005791">
    <property type="entry name" value="SecD"/>
</dbReference>
<organism evidence="14 15">
    <name type="scientific">Sphingomonas adhaesiva</name>
    <dbReference type="NCBI Taxonomy" id="28212"/>
    <lineage>
        <taxon>Bacteria</taxon>
        <taxon>Pseudomonadati</taxon>
        <taxon>Pseudomonadota</taxon>
        <taxon>Alphaproteobacteria</taxon>
        <taxon>Sphingomonadales</taxon>
        <taxon>Sphingomonadaceae</taxon>
        <taxon>Sphingomonas</taxon>
    </lineage>
</organism>
<gene>
    <name evidence="10 14" type="primary">secD</name>
    <name evidence="14" type="ORF">COA07_06180</name>
</gene>
<dbReference type="RefSeq" id="WP_066712975.1">
    <property type="nucleotide sequence ID" value="NZ_JBHIWA010000001.1"/>
</dbReference>
<dbReference type="FunFam" id="3.30.1360.200:FF:000002">
    <property type="entry name" value="Preprotein translocase subunit SecD"/>
    <property type="match status" value="1"/>
</dbReference>
<dbReference type="PANTHER" id="PTHR30081:SF1">
    <property type="entry name" value="PROTEIN TRANSLOCASE SUBUNIT SECD"/>
    <property type="match status" value="1"/>
</dbReference>
<comment type="subcellular location">
    <subcellularLocation>
        <location evidence="1 10">Cell membrane</location>
        <topology evidence="1 10">Multi-pass membrane protein</topology>
    </subcellularLocation>
</comment>
<evidence type="ECO:0000259" key="13">
    <source>
        <dbReference type="Pfam" id="PF22599"/>
    </source>
</evidence>
<comment type="caution">
    <text evidence="10">Lacks conserved residue(s) required for the propagation of feature annotation.</text>
</comment>
<evidence type="ECO:0000256" key="4">
    <source>
        <dbReference type="ARBA" id="ARBA00022519"/>
    </source>
</evidence>
<dbReference type="Pfam" id="PF21760">
    <property type="entry name" value="SecD_1st"/>
    <property type="match status" value="1"/>
</dbReference>
<evidence type="ECO:0000313" key="14">
    <source>
        <dbReference type="EMBL" id="PCG15128.1"/>
    </source>
</evidence>
<evidence type="ECO:0000256" key="9">
    <source>
        <dbReference type="ARBA" id="ARBA00023136"/>
    </source>
</evidence>
<dbReference type="GO" id="GO:0043952">
    <property type="term" value="P:protein transport by the Sec complex"/>
    <property type="evidence" value="ECO:0007669"/>
    <property type="project" value="UniProtKB-UniRule"/>
</dbReference>
<comment type="function">
    <text evidence="10">Part of the Sec protein translocase complex. Interacts with the SecYEG preprotein conducting channel. SecDF uses the proton motive force (PMF) to complete protein translocation after the ATP-dependent function of SecA.</text>
</comment>
<dbReference type="InterPro" id="IPR054384">
    <property type="entry name" value="SecDF_P1_head"/>
</dbReference>
<keyword evidence="4" id="KW-0997">Cell inner membrane</keyword>
<dbReference type="NCBIfam" id="TIGR01129">
    <property type="entry name" value="secD"/>
    <property type="match status" value="1"/>
</dbReference>
<feature type="transmembrane region" description="Helical" evidence="10">
    <location>
        <begin position="422"/>
        <end position="442"/>
    </location>
</feature>
<feature type="domain" description="SecDF P1 head subdomain" evidence="13">
    <location>
        <begin position="244"/>
        <end position="350"/>
    </location>
</feature>
<evidence type="ECO:0000256" key="7">
    <source>
        <dbReference type="ARBA" id="ARBA00022989"/>
    </source>
</evidence>
<protein>
    <recommendedName>
        <fullName evidence="10">Protein translocase subunit SecD</fullName>
    </recommendedName>
</protein>
<keyword evidence="5 10" id="KW-0812">Transmembrane</keyword>
<dbReference type="SUPFAM" id="SSF82866">
    <property type="entry name" value="Multidrug efflux transporter AcrB transmembrane domain"/>
    <property type="match status" value="1"/>
</dbReference>
<keyword evidence="3 10" id="KW-1003">Cell membrane</keyword>
<dbReference type="Gene3D" id="1.20.1640.10">
    <property type="entry name" value="Multidrug efflux transporter AcrB transmembrane domain"/>
    <property type="match status" value="1"/>
</dbReference>
<dbReference type="EMBL" id="NWVC01000002">
    <property type="protein sequence ID" value="PCG15128.1"/>
    <property type="molecule type" value="Genomic_DNA"/>
</dbReference>
<name>A0A2A4IAF7_9SPHN</name>
<feature type="transmembrane region" description="Helical" evidence="10">
    <location>
        <begin position="471"/>
        <end position="489"/>
    </location>
</feature>
<dbReference type="Gene3D" id="3.30.1360.200">
    <property type="match status" value="1"/>
</dbReference>
<dbReference type="InterPro" id="IPR022813">
    <property type="entry name" value="SecD/SecF_arch_bac"/>
</dbReference>
<evidence type="ECO:0000259" key="11">
    <source>
        <dbReference type="Pfam" id="PF02355"/>
    </source>
</evidence>
<dbReference type="GO" id="GO:0065002">
    <property type="term" value="P:intracellular protein transmembrane transport"/>
    <property type="evidence" value="ECO:0007669"/>
    <property type="project" value="UniProtKB-UniRule"/>
</dbReference>
<accession>A0A2A4IAF7</accession>
<dbReference type="Gene3D" id="3.30.70.3400">
    <property type="match status" value="1"/>
</dbReference>
<dbReference type="FunFam" id="1.20.1640.10:FF:000004">
    <property type="entry name" value="Protein translocase subunit SecD"/>
    <property type="match status" value="1"/>
</dbReference>
<evidence type="ECO:0000313" key="15">
    <source>
        <dbReference type="Proteomes" id="UP000218323"/>
    </source>
</evidence>
<evidence type="ECO:0000256" key="1">
    <source>
        <dbReference type="ARBA" id="ARBA00004651"/>
    </source>
</evidence>
<dbReference type="GO" id="GO:0005886">
    <property type="term" value="C:plasma membrane"/>
    <property type="evidence" value="ECO:0007669"/>
    <property type="project" value="UniProtKB-SubCell"/>
</dbReference>
<keyword evidence="2 10" id="KW-0813">Transport</keyword>
<feature type="transmembrane region" description="Helical" evidence="10">
    <location>
        <begin position="396"/>
        <end position="416"/>
    </location>
</feature>
<feature type="transmembrane region" description="Helical" evidence="10">
    <location>
        <begin position="369"/>
        <end position="389"/>
    </location>
</feature>
<keyword evidence="6 10" id="KW-0653">Protein transport</keyword>
<dbReference type="PANTHER" id="PTHR30081">
    <property type="entry name" value="PROTEIN-EXPORT MEMBRANE PROTEIN SEC"/>
    <property type="match status" value="1"/>
</dbReference>
<comment type="caution">
    <text evidence="14">The sequence shown here is derived from an EMBL/GenBank/DDBJ whole genome shotgun (WGS) entry which is preliminary data.</text>
</comment>
<dbReference type="Proteomes" id="UP000218323">
    <property type="component" value="Unassembled WGS sequence"/>
</dbReference>
<evidence type="ECO:0000256" key="3">
    <source>
        <dbReference type="ARBA" id="ARBA00022475"/>
    </source>
</evidence>
<comment type="subunit">
    <text evidence="10">Forms a complex with SecF. Part of the essential Sec protein translocation apparatus which comprises SecA, SecYEG and auxiliary proteins SecDF-YajC and YidC.</text>
</comment>
<dbReference type="NCBIfam" id="TIGR00916">
    <property type="entry name" value="2A0604s01"/>
    <property type="match status" value="1"/>
</dbReference>
<evidence type="ECO:0000256" key="2">
    <source>
        <dbReference type="ARBA" id="ARBA00022448"/>
    </source>
</evidence>
<dbReference type="HAMAP" id="MF_01463_B">
    <property type="entry name" value="SecD_B"/>
    <property type="match status" value="1"/>
</dbReference>
<evidence type="ECO:0000256" key="8">
    <source>
        <dbReference type="ARBA" id="ARBA00023010"/>
    </source>
</evidence>
<comment type="similarity">
    <text evidence="10">Belongs to the SecD/SecF family. SecD subfamily.</text>
</comment>
<evidence type="ECO:0000256" key="6">
    <source>
        <dbReference type="ARBA" id="ARBA00022927"/>
    </source>
</evidence>
<evidence type="ECO:0000259" key="12">
    <source>
        <dbReference type="Pfam" id="PF21760"/>
    </source>
</evidence>
<evidence type="ECO:0000256" key="5">
    <source>
        <dbReference type="ARBA" id="ARBA00022692"/>
    </source>
</evidence>
<dbReference type="InterPro" id="IPR048631">
    <property type="entry name" value="SecD_1st"/>
</dbReference>
<dbReference type="Pfam" id="PF22599">
    <property type="entry name" value="SecDF_P1_head"/>
    <property type="match status" value="1"/>
</dbReference>
<dbReference type="GO" id="GO:0006605">
    <property type="term" value="P:protein targeting"/>
    <property type="evidence" value="ECO:0007669"/>
    <property type="project" value="UniProtKB-UniRule"/>
</dbReference>
<dbReference type="AlphaFoldDB" id="A0A2A4IAF7"/>
<feature type="transmembrane region" description="Helical" evidence="10">
    <location>
        <begin position="495"/>
        <end position="519"/>
    </location>
</feature>
<dbReference type="GO" id="GO:0015450">
    <property type="term" value="F:protein-transporting ATPase activity"/>
    <property type="evidence" value="ECO:0007669"/>
    <property type="project" value="InterPro"/>
</dbReference>
<keyword evidence="15" id="KW-1185">Reference proteome</keyword>
<dbReference type="InterPro" id="IPR055344">
    <property type="entry name" value="SecD_SecF_C_bact"/>
</dbReference>
<keyword evidence="7 10" id="KW-1133">Transmembrane helix</keyword>
<keyword evidence="9 10" id="KW-0472">Membrane</keyword>
<dbReference type="InterPro" id="IPR048634">
    <property type="entry name" value="SecD_SecF_C"/>
</dbReference>
<feature type="domain" description="Protein export membrane protein SecD/SecF C-terminal" evidence="11">
    <location>
        <begin position="353"/>
        <end position="520"/>
    </location>
</feature>
<keyword evidence="8 10" id="KW-0811">Translocation</keyword>
<dbReference type="Pfam" id="PF02355">
    <property type="entry name" value="SecD_SecF_C"/>
    <property type="match status" value="1"/>
</dbReference>
<sequence length="533" mass="57354">MLDFPRWKVAGIWLILIALVSLSIPTFVPEEVTKSWGIHLPRVNKGLDLAGGSYLLLEADTNDVAATRVEAMREQVQTEMRRQNPRIEIGDISSRNGQLSFMLRDPSQVDAARERLLSITGTGAGMTGQRQWDIQVVDTSRFVLTPTAAGLAQAVDTAMGDATEVVRRRIDEMGTREPTIVRQGTNRIVVQVPGLQNPQALKDLLGKTAKLEFKLVDTTADPQALARGQAPAGDQILPYPNNPSGVPFIAVRRSAILTGDMLSDARQEFEPQTNAPQVSITFDSQGGRRFARTTQENVGKPFAIILDNSVISAPNINEPIMGGRAAINGGFTVESANQLAIALRSGKLPIALKVVEESTVGPDLGADSIRAGILASAVAVALVVAFMLITYGRFGFYANLAVVINVFVILGVMALLNGTLTLPGIAGFVLTIGTAVDANVLINERIREERRRGRNIVQSVELGYKEASRTIFEANVTHAISGIIMFVLGSGPVKGFAVVLLIGIATSVFTAVTFTRMLVAGWLRRAKPKTINI</sequence>